<reference evidence="1 2" key="1">
    <citation type="submission" date="2015-04" db="EMBL/GenBank/DDBJ databases">
        <authorList>
            <person name="Syromyatnikov M.Y."/>
            <person name="Popov V.N."/>
        </authorList>
    </citation>
    <scope>NUCLEOTIDE SEQUENCE [LARGE SCALE GENOMIC DNA]</scope>
</reference>
<protein>
    <submittedName>
        <fullName evidence="1">CLUMA_CG005799, isoform A</fullName>
    </submittedName>
</protein>
<accession>A0A1J1HW32</accession>
<keyword evidence="2" id="KW-1185">Reference proteome</keyword>
<proteinExistence type="predicted"/>
<dbReference type="AlphaFoldDB" id="A0A1J1HW32"/>
<gene>
    <name evidence="1" type="ORF">CLUMA_CG005799</name>
</gene>
<sequence length="64" mass="7854">MSFKDHDRRYEMDMQTLTEQKKSFQKYFFYNFNLFYAFPRSHHKSNYVQPIATSVMKTGMKTIL</sequence>
<name>A0A1J1HW32_9DIPT</name>
<dbReference type="EMBL" id="CVRI01000024">
    <property type="protein sequence ID" value="CRK92195.1"/>
    <property type="molecule type" value="Genomic_DNA"/>
</dbReference>
<organism evidence="1 2">
    <name type="scientific">Clunio marinus</name>
    <dbReference type="NCBI Taxonomy" id="568069"/>
    <lineage>
        <taxon>Eukaryota</taxon>
        <taxon>Metazoa</taxon>
        <taxon>Ecdysozoa</taxon>
        <taxon>Arthropoda</taxon>
        <taxon>Hexapoda</taxon>
        <taxon>Insecta</taxon>
        <taxon>Pterygota</taxon>
        <taxon>Neoptera</taxon>
        <taxon>Endopterygota</taxon>
        <taxon>Diptera</taxon>
        <taxon>Nematocera</taxon>
        <taxon>Chironomoidea</taxon>
        <taxon>Chironomidae</taxon>
        <taxon>Clunio</taxon>
    </lineage>
</organism>
<evidence type="ECO:0000313" key="1">
    <source>
        <dbReference type="EMBL" id="CRK92195.1"/>
    </source>
</evidence>
<dbReference type="Proteomes" id="UP000183832">
    <property type="component" value="Unassembled WGS sequence"/>
</dbReference>
<evidence type="ECO:0000313" key="2">
    <source>
        <dbReference type="Proteomes" id="UP000183832"/>
    </source>
</evidence>